<dbReference type="Pfam" id="PF00128">
    <property type="entry name" value="Alpha-amylase"/>
    <property type="match status" value="2"/>
</dbReference>
<dbReference type="InterPro" id="IPR049117">
    <property type="entry name" value="pulA_all-beta"/>
</dbReference>
<dbReference type="Pfam" id="PF21653">
    <property type="entry name" value="pulA_all-beta"/>
    <property type="match status" value="1"/>
</dbReference>
<dbReference type="InterPro" id="IPR017853">
    <property type="entry name" value="GH"/>
</dbReference>
<evidence type="ECO:0000313" key="4">
    <source>
        <dbReference type="Proteomes" id="UP000698924"/>
    </source>
</evidence>
<keyword evidence="3" id="KW-0326">Glycosidase</keyword>
<dbReference type="SUPFAM" id="SSF51445">
    <property type="entry name" value="(Trans)glycosidases"/>
    <property type="match status" value="1"/>
</dbReference>
<proteinExistence type="inferred from homology"/>
<dbReference type="GO" id="GO:0051060">
    <property type="term" value="F:pullulanase activity"/>
    <property type="evidence" value="ECO:0007669"/>
    <property type="project" value="UniProtKB-EC"/>
</dbReference>
<dbReference type="SUPFAM" id="SSF81296">
    <property type="entry name" value="E set domains"/>
    <property type="match status" value="1"/>
</dbReference>
<dbReference type="RefSeq" id="WP_204971623.1">
    <property type="nucleotide sequence ID" value="NZ_JAAZTS010000009.1"/>
</dbReference>
<reference evidence="3 4" key="1">
    <citation type="journal article" date="2021" name="Sci. Rep.">
        <title>The distribution of antibiotic resistance genes in chicken gut microbiota commensals.</title>
        <authorList>
            <person name="Juricova H."/>
            <person name="Matiasovicova J."/>
            <person name="Kubasova T."/>
            <person name="Cejkova D."/>
            <person name="Rychlik I."/>
        </authorList>
    </citation>
    <scope>NUCLEOTIDE SEQUENCE [LARGE SCALE GENOMIC DNA]</scope>
    <source>
        <strain evidence="3 4">An421</strain>
    </source>
</reference>
<dbReference type="Proteomes" id="UP000698924">
    <property type="component" value="Unassembled WGS sequence"/>
</dbReference>
<dbReference type="GO" id="GO:0005975">
    <property type="term" value="P:carbohydrate metabolic process"/>
    <property type="evidence" value="ECO:0007669"/>
    <property type="project" value="InterPro"/>
</dbReference>
<dbReference type="SMART" id="SM00642">
    <property type="entry name" value="Aamy"/>
    <property type="match status" value="1"/>
</dbReference>
<dbReference type="Gene3D" id="2.60.40.10">
    <property type="entry name" value="Immunoglobulins"/>
    <property type="match status" value="1"/>
</dbReference>
<dbReference type="EMBL" id="JACJMO010000008">
    <property type="protein sequence ID" value="MBM6857442.1"/>
    <property type="molecule type" value="Genomic_DNA"/>
</dbReference>
<dbReference type="InterPro" id="IPR006047">
    <property type="entry name" value="GH13_cat_dom"/>
</dbReference>
<dbReference type="InterPro" id="IPR014756">
    <property type="entry name" value="Ig_E-set"/>
</dbReference>
<dbReference type="CDD" id="cd11341">
    <property type="entry name" value="AmyAc_Pullulanase_LD-like"/>
    <property type="match status" value="1"/>
</dbReference>
<organism evidence="3 4">
    <name type="scientific">Caecibacteroides pullorum</name>
    <dbReference type="NCBI Taxonomy" id="2725562"/>
    <lineage>
        <taxon>Bacteria</taxon>
        <taxon>Pseudomonadati</taxon>
        <taxon>Bacteroidota</taxon>
        <taxon>Bacteroidia</taxon>
        <taxon>Bacteroidales</taxon>
        <taxon>Bacteroidaceae</taxon>
        <taxon>Caecibacteroides</taxon>
    </lineage>
</organism>
<keyword evidence="4" id="KW-1185">Reference proteome</keyword>
<dbReference type="InterPro" id="IPR013783">
    <property type="entry name" value="Ig-like_fold"/>
</dbReference>
<dbReference type="Gene3D" id="3.20.20.80">
    <property type="entry name" value="Glycosidases"/>
    <property type="match status" value="1"/>
</dbReference>
<dbReference type="Gene3D" id="2.60.40.1180">
    <property type="entry name" value="Golgi alpha-mannosidase II"/>
    <property type="match status" value="1"/>
</dbReference>
<evidence type="ECO:0000256" key="1">
    <source>
        <dbReference type="ARBA" id="ARBA00008061"/>
    </source>
</evidence>
<keyword evidence="3" id="KW-0378">Hydrolase</keyword>
<comment type="similarity">
    <text evidence="1">Belongs to the glycosyl hydrolase 13 family.</text>
</comment>
<comment type="caution">
    <text evidence="3">The sequence shown here is derived from an EMBL/GenBank/DDBJ whole genome shotgun (WGS) entry which is preliminary data.</text>
</comment>
<sequence length="665" mass="73714">MKMNDLVIVGVAVATAAGCTSVKNEYASYELYPVRSGSLTEMEYTSEATHFSVWAPTADEVRLMLYEAGEGGHAYTTVSMEAGEEGVWHATVKEDLMGKFYTFNIKIDDQWLGDTPGINAKAVGVNGKRAAIIDMKATDPEGWAEDRRPPLQSFADIVIYEMHHRDFSVSPASGIEHKGKFLAMTEEGTRSPEGLATGIDHLKELGVTHVHLLPSYDYASVDETKLSENQYNWGYDPQNYNVPDGSYSTDPYDPATRIREFKQMVQALHKAGIRVILDVVYNHTFNIAGSNFERTAPGYFYRQKPDGTYADASACGNETASDRPMMRKYMIESVLHWVNEYHIDGFRFDLMGIHDIKTMNEIRAALTAVDPSIVVYGEGWAAQAPQLPQDSLAMKANTHRMPGIAAFSDEMRDALRGPFNDNKQGAFLAGLPGGEESIKFGIVGAVQHPQVCNDSVNYSQAPWAAEPTQMISYVSCHDDMCLVDRLRASISGIKDDELARLDKLAQTAVFTSQGIPFIYAGEEVMRDKKGVHNSYQSPDSINAIDWSRKALHADVFAYYKGLIQLRKNHPAFRLGDADLVRRHLEFLPVEGTNVVAWRLKEHAGGDKWEDIVVVLNSRREPARVTVPQGNYTVVCKDGFINEGGLAKVSGTELTVPAQSALIAWK</sequence>
<dbReference type="Pfam" id="PF02922">
    <property type="entry name" value="CBM_48"/>
    <property type="match status" value="1"/>
</dbReference>
<feature type="domain" description="Glycosyl hydrolase family 13 catalytic" evidence="2">
    <location>
        <begin position="161"/>
        <end position="566"/>
    </location>
</feature>
<dbReference type="PROSITE" id="PS51257">
    <property type="entry name" value="PROKAR_LIPOPROTEIN"/>
    <property type="match status" value="1"/>
</dbReference>
<dbReference type="InterPro" id="IPR013780">
    <property type="entry name" value="Glyco_hydro_b"/>
</dbReference>
<dbReference type="CDD" id="cd02860">
    <property type="entry name" value="E_set_Pullulanase"/>
    <property type="match status" value="1"/>
</dbReference>
<accession>A0AA40ZTJ9</accession>
<evidence type="ECO:0000259" key="2">
    <source>
        <dbReference type="SMART" id="SM00642"/>
    </source>
</evidence>
<gene>
    <name evidence="3" type="primary">pulA</name>
    <name evidence="3" type="ORF">H6D15_07510</name>
</gene>
<dbReference type="InterPro" id="IPR011840">
    <property type="entry name" value="PulA_typeI"/>
</dbReference>
<dbReference type="InterPro" id="IPR004193">
    <property type="entry name" value="Glyco_hydro_13_N"/>
</dbReference>
<evidence type="ECO:0000313" key="3">
    <source>
        <dbReference type="EMBL" id="MBM6857442.1"/>
    </source>
</evidence>
<name>A0AA40ZTJ9_9BACT</name>
<dbReference type="NCBIfam" id="TIGR02104">
    <property type="entry name" value="pulA_typeI"/>
    <property type="match status" value="1"/>
</dbReference>
<dbReference type="PANTHER" id="PTHR43002">
    <property type="entry name" value="GLYCOGEN DEBRANCHING ENZYME"/>
    <property type="match status" value="1"/>
</dbReference>
<dbReference type="EC" id="3.2.1.41" evidence="3"/>
<dbReference type="AlphaFoldDB" id="A0AA40ZTJ9"/>
<protein>
    <submittedName>
        <fullName evidence="3">Type I pullulanase</fullName>
        <ecNumber evidence="3">3.2.1.41</ecNumber>
    </submittedName>
</protein>